<evidence type="ECO:0000313" key="16">
    <source>
        <dbReference type="EMBL" id="VAW69020.1"/>
    </source>
</evidence>
<feature type="transmembrane region" description="Helical" evidence="13">
    <location>
        <begin position="504"/>
        <end position="529"/>
    </location>
</feature>
<dbReference type="InterPro" id="IPR028055">
    <property type="entry name" value="YidC/Oxa/ALB_C"/>
</dbReference>
<name>A0A3B0XWB8_9ZZZZ</name>
<evidence type="ECO:0000256" key="6">
    <source>
        <dbReference type="ARBA" id="ARBA00022692"/>
    </source>
</evidence>
<keyword evidence="7" id="KW-0653">Protein transport</keyword>
<feature type="transmembrane region" description="Helical" evidence="13">
    <location>
        <begin position="365"/>
        <end position="384"/>
    </location>
</feature>
<evidence type="ECO:0000256" key="4">
    <source>
        <dbReference type="ARBA" id="ARBA00022448"/>
    </source>
</evidence>
<evidence type="ECO:0000256" key="9">
    <source>
        <dbReference type="ARBA" id="ARBA00023136"/>
    </source>
</evidence>
<dbReference type="AlphaFoldDB" id="A0A3B0XWB8"/>
<evidence type="ECO:0000256" key="13">
    <source>
        <dbReference type="SAM" id="Phobius"/>
    </source>
</evidence>
<proteinExistence type="inferred from homology"/>
<evidence type="ECO:0000256" key="3">
    <source>
        <dbReference type="ARBA" id="ARBA00015325"/>
    </source>
</evidence>
<dbReference type="EMBL" id="UOFI01000140">
    <property type="protein sequence ID" value="VAW69020.1"/>
    <property type="molecule type" value="Genomic_DNA"/>
</dbReference>
<evidence type="ECO:0000256" key="5">
    <source>
        <dbReference type="ARBA" id="ARBA00022475"/>
    </source>
</evidence>
<dbReference type="Pfam" id="PF02096">
    <property type="entry name" value="60KD_IMP"/>
    <property type="match status" value="1"/>
</dbReference>
<keyword evidence="4" id="KW-0813">Transport</keyword>
<dbReference type="NCBIfam" id="NF002352">
    <property type="entry name" value="PRK01318.1-3"/>
    <property type="match status" value="1"/>
</dbReference>
<dbReference type="CDD" id="cd20070">
    <property type="entry name" value="5TM_YidC_Alb3"/>
    <property type="match status" value="1"/>
</dbReference>
<evidence type="ECO:0000256" key="2">
    <source>
        <dbReference type="ARBA" id="ARBA00010527"/>
    </source>
</evidence>
<reference evidence="16" key="1">
    <citation type="submission" date="2018-06" db="EMBL/GenBank/DDBJ databases">
        <authorList>
            <person name="Zhirakovskaya E."/>
        </authorList>
    </citation>
    <scope>NUCLEOTIDE SEQUENCE</scope>
</reference>
<keyword evidence="10" id="KW-0143">Chaperone</keyword>
<dbReference type="GO" id="GO:0015031">
    <property type="term" value="P:protein transport"/>
    <property type="evidence" value="ECO:0007669"/>
    <property type="project" value="UniProtKB-KW"/>
</dbReference>
<feature type="transmembrane region" description="Helical" evidence="13">
    <location>
        <begin position="7"/>
        <end position="23"/>
    </location>
</feature>
<keyword evidence="6 13" id="KW-0812">Transmembrane</keyword>
<evidence type="ECO:0000256" key="1">
    <source>
        <dbReference type="ARBA" id="ARBA00004429"/>
    </source>
</evidence>
<dbReference type="InterPro" id="IPR038221">
    <property type="entry name" value="YidC_periplasmic_sf"/>
</dbReference>
<feature type="transmembrane region" description="Helical" evidence="13">
    <location>
        <begin position="428"/>
        <end position="451"/>
    </location>
</feature>
<organism evidence="16">
    <name type="scientific">hydrothermal vent metagenome</name>
    <dbReference type="NCBI Taxonomy" id="652676"/>
    <lineage>
        <taxon>unclassified sequences</taxon>
        <taxon>metagenomes</taxon>
        <taxon>ecological metagenomes</taxon>
    </lineage>
</organism>
<evidence type="ECO:0000256" key="7">
    <source>
        <dbReference type="ARBA" id="ARBA00022927"/>
    </source>
</evidence>
<evidence type="ECO:0000256" key="10">
    <source>
        <dbReference type="ARBA" id="ARBA00023186"/>
    </source>
</evidence>
<gene>
    <name evidence="16" type="ORF">MNBD_GAMMA09-1976</name>
</gene>
<dbReference type="InterPro" id="IPR001708">
    <property type="entry name" value="YidC/ALB3/OXA1/COX18"/>
</dbReference>
<dbReference type="InterPro" id="IPR019998">
    <property type="entry name" value="Membr_insert_YidC"/>
</dbReference>
<feature type="domain" description="Membrane insertase YidC N-terminal" evidence="15">
    <location>
        <begin position="86"/>
        <end position="354"/>
    </location>
</feature>
<dbReference type="GO" id="GO:0051205">
    <property type="term" value="P:protein insertion into membrane"/>
    <property type="evidence" value="ECO:0007669"/>
    <property type="project" value="TreeGrafter"/>
</dbReference>
<dbReference type="Pfam" id="PF14849">
    <property type="entry name" value="YidC_periplas"/>
    <property type="match status" value="1"/>
</dbReference>
<dbReference type="NCBIfam" id="TIGR03592">
    <property type="entry name" value="yidC_oxa1_cterm"/>
    <property type="match status" value="1"/>
</dbReference>
<dbReference type="InterPro" id="IPR047196">
    <property type="entry name" value="YidC_ALB_C"/>
</dbReference>
<dbReference type="PRINTS" id="PR00701">
    <property type="entry name" value="60KDINNERMP"/>
</dbReference>
<keyword evidence="5" id="KW-1003">Cell membrane</keyword>
<accession>A0A3B0XWB8</accession>
<comment type="subcellular location">
    <subcellularLocation>
        <location evidence="1">Cell inner membrane</location>
        <topology evidence="1">Multi-pass membrane protein</topology>
    </subcellularLocation>
</comment>
<dbReference type="PANTHER" id="PTHR12428:SF65">
    <property type="entry name" value="CYTOCHROME C OXIDASE ASSEMBLY PROTEIN COX18, MITOCHONDRIAL"/>
    <property type="match status" value="1"/>
</dbReference>
<feature type="domain" description="Membrane insertase YidC/Oxa/ALB C-terminal" evidence="14">
    <location>
        <begin position="365"/>
        <end position="543"/>
    </location>
</feature>
<dbReference type="CDD" id="cd19961">
    <property type="entry name" value="EcYidC-like_peri"/>
    <property type="match status" value="1"/>
</dbReference>
<dbReference type="Gene3D" id="2.70.98.90">
    <property type="match status" value="1"/>
</dbReference>
<evidence type="ECO:0000256" key="8">
    <source>
        <dbReference type="ARBA" id="ARBA00022989"/>
    </source>
</evidence>
<dbReference type="PANTHER" id="PTHR12428">
    <property type="entry name" value="OXA1"/>
    <property type="match status" value="1"/>
</dbReference>
<dbReference type="HAMAP" id="MF_01810">
    <property type="entry name" value="YidC_type1"/>
    <property type="match status" value="1"/>
</dbReference>
<evidence type="ECO:0000259" key="14">
    <source>
        <dbReference type="Pfam" id="PF02096"/>
    </source>
</evidence>
<dbReference type="GO" id="GO:0005886">
    <property type="term" value="C:plasma membrane"/>
    <property type="evidence" value="ECO:0007669"/>
    <property type="project" value="UniProtKB-SubCell"/>
</dbReference>
<sequence length="549" mass="63091">MENQRTILYISFFFTLFLLYQQWQKDYAPAPIITETEQVISTGDIKKQSADLAALPLADVPVDSQSPASGPGIAGLVEEVSQYPSVHVVTDLLDLKISTQGGTINQLDLRKYQKSAEEMDKPFRLFSTRESEYHTAQSGLVSSAQSAPNHKDIYQAEKSEYRMEEGINEMKVVLSWQKDGVQVDKIFTFKRDSYVIDVEHLVKAENWAGSEYRQLVRSLQERKSTMIPTYVGGVVFNDDIKYEKIDFDDIADQSFKSDMKGGWIAMIQHYFLSAWVPDQSEINYTYTSHPTSNRYILGMRSPAAMAKTDAPASFKSQLVVGPKLQDRLEVIAPGLELTVDYGILTILAKPLFWLLKQYHTLFDNWGWAIIFLTITVKLIFYKLSEVGYRSMARMRKVTPRLQSLKERYGDDRQRMSAEMMKLYKEEKINPLGGCFPILVQIPVFIALYWVLLESVEMRNAPFALWIQNLSEQDPYYILPVLMGATMFIQQKLNPAPVDPIQQKVFQFMPLIFMVFFLFFPSGLVLYWVVNNTLSIIQQWVITKRIEASK</sequence>
<evidence type="ECO:0000259" key="15">
    <source>
        <dbReference type="Pfam" id="PF14849"/>
    </source>
</evidence>
<protein>
    <recommendedName>
        <fullName evidence="3">Membrane protein insertase YidC</fullName>
    </recommendedName>
    <alternativeName>
        <fullName evidence="12">Foldase YidC</fullName>
    </alternativeName>
    <alternativeName>
        <fullName evidence="11">Membrane integrase YidC</fullName>
    </alternativeName>
</protein>
<dbReference type="PRINTS" id="PR01900">
    <property type="entry name" value="YIDCPROTEIN"/>
</dbReference>
<keyword evidence="8 13" id="KW-1133">Transmembrane helix</keyword>
<dbReference type="GO" id="GO:0032977">
    <property type="term" value="F:membrane insertase activity"/>
    <property type="evidence" value="ECO:0007669"/>
    <property type="project" value="InterPro"/>
</dbReference>
<evidence type="ECO:0000256" key="11">
    <source>
        <dbReference type="ARBA" id="ARBA00033245"/>
    </source>
</evidence>
<comment type="similarity">
    <text evidence="2">Belongs to the OXA1/ALB3/YidC family. Type 1 subfamily.</text>
</comment>
<dbReference type="NCBIfam" id="TIGR03593">
    <property type="entry name" value="yidC_nterm"/>
    <property type="match status" value="1"/>
</dbReference>
<keyword evidence="9 13" id="KW-0472">Membrane</keyword>
<dbReference type="InterPro" id="IPR028053">
    <property type="entry name" value="Membr_insert_YidC_N"/>
</dbReference>
<evidence type="ECO:0000256" key="12">
    <source>
        <dbReference type="ARBA" id="ARBA00033342"/>
    </source>
</evidence>